<feature type="signal peptide" evidence="2">
    <location>
        <begin position="1"/>
        <end position="18"/>
    </location>
</feature>
<organism evidence="3 4">
    <name type="scientific">Clavelina lepadiformis</name>
    <name type="common">Light-bulb sea squirt</name>
    <name type="synonym">Ascidia lepadiformis</name>
    <dbReference type="NCBI Taxonomy" id="159417"/>
    <lineage>
        <taxon>Eukaryota</taxon>
        <taxon>Metazoa</taxon>
        <taxon>Chordata</taxon>
        <taxon>Tunicata</taxon>
        <taxon>Ascidiacea</taxon>
        <taxon>Aplousobranchia</taxon>
        <taxon>Clavelinidae</taxon>
        <taxon>Clavelina</taxon>
    </lineage>
</organism>
<evidence type="ECO:0000313" key="4">
    <source>
        <dbReference type="Proteomes" id="UP001642483"/>
    </source>
</evidence>
<comment type="caution">
    <text evidence="3">The sequence shown here is derived from an EMBL/GenBank/DDBJ whole genome shotgun (WGS) entry which is preliminary data.</text>
</comment>
<feature type="chain" id="PRO_5045666861" evidence="2">
    <location>
        <begin position="19"/>
        <end position="198"/>
    </location>
</feature>
<name>A0ABP0GST3_CLALP</name>
<gene>
    <name evidence="3" type="ORF">CVLEPA_LOCUS28115</name>
</gene>
<proteinExistence type="predicted"/>
<evidence type="ECO:0000256" key="2">
    <source>
        <dbReference type="SAM" id="SignalP"/>
    </source>
</evidence>
<feature type="region of interest" description="Disordered" evidence="1">
    <location>
        <begin position="131"/>
        <end position="152"/>
    </location>
</feature>
<accession>A0ABP0GST3</accession>
<sequence length="198" mass="22717">MMTFWMMVGIVMVHTSACFQGEALSLSGQSKMSDKEAVENGQGDDVNNKLFKLLLNDGDELEQEELKQLENELIFHRNLNELWDDMDSLQNLINQALSGGITNDANDISSDIFNTNNKRGEMDFPLIIKRPSSDGGEENSFEETLRRQQSRSGIGRYVPSIKKEHMLEPPILQRMSFPYVIKKTKFLPELLKRIYQLQ</sequence>
<reference evidence="3 4" key="1">
    <citation type="submission" date="2024-02" db="EMBL/GenBank/DDBJ databases">
        <authorList>
            <person name="Daric V."/>
            <person name="Darras S."/>
        </authorList>
    </citation>
    <scope>NUCLEOTIDE SEQUENCE [LARGE SCALE GENOMIC DNA]</scope>
</reference>
<dbReference type="Proteomes" id="UP001642483">
    <property type="component" value="Unassembled WGS sequence"/>
</dbReference>
<protein>
    <submittedName>
        <fullName evidence="3">Uncharacterized protein</fullName>
    </submittedName>
</protein>
<keyword evidence="4" id="KW-1185">Reference proteome</keyword>
<evidence type="ECO:0000256" key="1">
    <source>
        <dbReference type="SAM" id="MobiDB-lite"/>
    </source>
</evidence>
<keyword evidence="2" id="KW-0732">Signal</keyword>
<dbReference type="EMBL" id="CAWYQH010000141">
    <property type="protein sequence ID" value="CAK8694775.1"/>
    <property type="molecule type" value="Genomic_DNA"/>
</dbReference>
<evidence type="ECO:0000313" key="3">
    <source>
        <dbReference type="EMBL" id="CAK8694775.1"/>
    </source>
</evidence>